<feature type="transmembrane region" description="Helical" evidence="1">
    <location>
        <begin position="251"/>
        <end position="271"/>
    </location>
</feature>
<sequence>MTVTTAGWMLPILGSALGLGFYDICKKHAVRENAVMPVLFFATFTGTLFFTLATLLSGHFMEFIRCPLHDWLLILAKSVLVGTSWTCVYYAMRDLPISIAAPIRASAPLWTFFGSLLLFSEFPTLLQGLGMLTIFIGYYAFSVLGKLEGISFRRHRGMHLILIGTLLGAVSALYDKYLMGVLHIPRNTVQLWFSIDLVFLLGGAWLIRRAAFKPDRKFVWRWTIPATGILLIAADWLYFYTVSLPDMPISILSLVRRCSCIVTFAVGSWYFRDANLKRKAFALGMILLGVVLLALN</sequence>
<evidence type="ECO:0000256" key="1">
    <source>
        <dbReference type="SAM" id="Phobius"/>
    </source>
</evidence>
<feature type="transmembrane region" description="Helical" evidence="1">
    <location>
        <begin position="6"/>
        <end position="25"/>
    </location>
</feature>
<evidence type="ECO:0000313" key="3">
    <source>
        <dbReference type="EMBL" id="PVY36093.1"/>
    </source>
</evidence>
<dbReference type="GeneID" id="78296806"/>
<keyword evidence="1" id="KW-0812">Transmembrane</keyword>
<dbReference type="InterPro" id="IPR000620">
    <property type="entry name" value="EamA_dom"/>
</dbReference>
<evidence type="ECO:0000313" key="4">
    <source>
        <dbReference type="Proteomes" id="UP000245959"/>
    </source>
</evidence>
<dbReference type="PANTHER" id="PTHR22911">
    <property type="entry name" value="ACYL-MALONYL CONDENSING ENZYME-RELATED"/>
    <property type="match status" value="1"/>
</dbReference>
<feature type="transmembrane region" description="Helical" evidence="1">
    <location>
        <begin position="37"/>
        <end position="59"/>
    </location>
</feature>
<name>A0A2U1AI86_9BACT</name>
<dbReference type="SUPFAM" id="SSF103481">
    <property type="entry name" value="Multidrug resistance efflux transporter EmrE"/>
    <property type="match status" value="2"/>
</dbReference>
<protein>
    <submittedName>
        <fullName evidence="3">Putative membrane protein</fullName>
    </submittedName>
</protein>
<accession>A0A2U1AI86</accession>
<feature type="transmembrane region" description="Helical" evidence="1">
    <location>
        <begin position="125"/>
        <end position="145"/>
    </location>
</feature>
<dbReference type="AlphaFoldDB" id="A0A2U1AI86"/>
<feature type="transmembrane region" description="Helical" evidence="1">
    <location>
        <begin position="278"/>
        <end position="295"/>
    </location>
</feature>
<dbReference type="RefSeq" id="WP_116885537.1">
    <property type="nucleotide sequence ID" value="NZ_JAXYZK010000097.1"/>
</dbReference>
<dbReference type="GO" id="GO:0016020">
    <property type="term" value="C:membrane"/>
    <property type="evidence" value="ECO:0007669"/>
    <property type="project" value="InterPro"/>
</dbReference>
<evidence type="ECO:0000259" key="2">
    <source>
        <dbReference type="Pfam" id="PF00892"/>
    </source>
</evidence>
<feature type="transmembrane region" description="Helical" evidence="1">
    <location>
        <begin position="189"/>
        <end position="207"/>
    </location>
</feature>
<dbReference type="InterPro" id="IPR037185">
    <property type="entry name" value="EmrE-like"/>
</dbReference>
<keyword evidence="4" id="KW-1185">Reference proteome</keyword>
<dbReference type="PANTHER" id="PTHR22911:SF137">
    <property type="entry name" value="SOLUTE CARRIER FAMILY 35 MEMBER G2-RELATED"/>
    <property type="match status" value="1"/>
</dbReference>
<keyword evidence="1" id="KW-1133">Transmembrane helix</keyword>
<dbReference type="Proteomes" id="UP000245959">
    <property type="component" value="Unassembled WGS sequence"/>
</dbReference>
<comment type="caution">
    <text evidence="3">The sequence shown here is derived from an EMBL/GenBank/DDBJ whole genome shotgun (WGS) entry which is preliminary data.</text>
</comment>
<feature type="transmembrane region" description="Helical" evidence="1">
    <location>
        <begin position="157"/>
        <end position="174"/>
    </location>
</feature>
<feature type="transmembrane region" description="Helical" evidence="1">
    <location>
        <begin position="71"/>
        <end position="92"/>
    </location>
</feature>
<proteinExistence type="predicted"/>
<feature type="transmembrane region" description="Helical" evidence="1">
    <location>
        <begin position="99"/>
        <end position="119"/>
    </location>
</feature>
<gene>
    <name evidence="3" type="ORF">C8D82_1368</name>
</gene>
<feature type="domain" description="EamA" evidence="2">
    <location>
        <begin position="8"/>
        <end position="141"/>
    </location>
</feature>
<dbReference type="Pfam" id="PF00892">
    <property type="entry name" value="EamA"/>
    <property type="match status" value="1"/>
</dbReference>
<dbReference type="Gene3D" id="1.10.3730.20">
    <property type="match status" value="1"/>
</dbReference>
<feature type="transmembrane region" description="Helical" evidence="1">
    <location>
        <begin position="219"/>
        <end position="239"/>
    </location>
</feature>
<organism evidence="3 4">
    <name type="scientific">Victivallis vadensis</name>
    <dbReference type="NCBI Taxonomy" id="172901"/>
    <lineage>
        <taxon>Bacteria</taxon>
        <taxon>Pseudomonadati</taxon>
        <taxon>Lentisphaerota</taxon>
        <taxon>Lentisphaeria</taxon>
        <taxon>Victivallales</taxon>
        <taxon>Victivallaceae</taxon>
        <taxon>Victivallis</taxon>
    </lineage>
</organism>
<keyword evidence="1" id="KW-0472">Membrane</keyword>
<reference evidence="3 4" key="1">
    <citation type="submission" date="2018-04" db="EMBL/GenBank/DDBJ databases">
        <title>Genomic Encyclopedia of Type Strains, Phase IV (KMG-IV): sequencing the most valuable type-strain genomes for metagenomic binning, comparative biology and taxonomic classification.</title>
        <authorList>
            <person name="Goeker M."/>
        </authorList>
    </citation>
    <scope>NUCLEOTIDE SEQUENCE [LARGE SCALE GENOMIC DNA]</scope>
    <source>
        <strain evidence="3 4">DSM 14823</strain>
    </source>
</reference>
<dbReference type="EMBL" id="QEKH01000036">
    <property type="protein sequence ID" value="PVY36093.1"/>
    <property type="molecule type" value="Genomic_DNA"/>
</dbReference>